<dbReference type="PANTHER" id="PTHR14484">
    <property type="entry name" value="COILED-COIL DOMAIN-CONTAINING PROTEIN 71"/>
    <property type="match status" value="1"/>
</dbReference>
<dbReference type="InterPro" id="IPR026695">
    <property type="entry name" value="Ccdc71/71L"/>
</dbReference>
<proteinExistence type="predicted"/>
<protein>
    <submittedName>
        <fullName evidence="2">Uncharacterized protein</fullName>
    </submittedName>
</protein>
<comment type="caution">
    <text evidence="2">The sequence shown here is derived from an EMBL/GenBank/DDBJ whole genome shotgun (WGS) entry which is preliminary data.</text>
</comment>
<dbReference type="EMBL" id="JBHFQA010000011">
    <property type="protein sequence ID" value="KAL2091685.1"/>
    <property type="molecule type" value="Genomic_DNA"/>
</dbReference>
<sequence>MNHEDQAVERAVLSWARFTSAGETALMETLKVFNPISKDLTDTEQQMMSFLQELRDEGHKPIVLKSKDVYGYRSCTTEPLTPECVARPQCKISKPSKKRGRKPFVKKKEVNYALLSSAAKVILQNQPKILLTNLSVDALKHTINCREHLQLGVPAKTQCLKLTNIQGLSGGPTARLQIHLETHKMAQSHICPPTLSGLPCQPLGTSGQPTSVVAMNNRHVQSRPVRTGLTLIGDSAPLVVQNGIHLKGSHNYKMVSDALDWRTKKLVKEIGHHEGMSGSHSLLTNNCERGQTDSFLWKVIKVDDSFTDDEVRRKAQKIFQVNLSPVIQIQPLFVHPV</sequence>
<keyword evidence="3" id="KW-1185">Reference proteome</keyword>
<gene>
    <name evidence="2" type="ORF">ACEWY4_013948</name>
</gene>
<dbReference type="PANTHER" id="PTHR14484:SF0">
    <property type="entry name" value="COILED-COIL DOMAIN-CONTAINING PROTEIN 71"/>
    <property type="match status" value="1"/>
</dbReference>
<evidence type="ECO:0000256" key="1">
    <source>
        <dbReference type="ARBA" id="ARBA00022553"/>
    </source>
</evidence>
<organism evidence="2 3">
    <name type="scientific">Coilia grayii</name>
    <name type="common">Gray's grenadier anchovy</name>
    <dbReference type="NCBI Taxonomy" id="363190"/>
    <lineage>
        <taxon>Eukaryota</taxon>
        <taxon>Metazoa</taxon>
        <taxon>Chordata</taxon>
        <taxon>Craniata</taxon>
        <taxon>Vertebrata</taxon>
        <taxon>Euteleostomi</taxon>
        <taxon>Actinopterygii</taxon>
        <taxon>Neopterygii</taxon>
        <taxon>Teleostei</taxon>
        <taxon>Clupei</taxon>
        <taxon>Clupeiformes</taxon>
        <taxon>Clupeoidei</taxon>
        <taxon>Engraulidae</taxon>
        <taxon>Coilinae</taxon>
        <taxon>Coilia</taxon>
    </lineage>
</organism>
<reference evidence="2 3" key="1">
    <citation type="submission" date="2024-09" db="EMBL/GenBank/DDBJ databases">
        <title>A chromosome-level genome assembly of Gray's grenadier anchovy, Coilia grayii.</title>
        <authorList>
            <person name="Fu Z."/>
        </authorList>
    </citation>
    <scope>NUCLEOTIDE SEQUENCE [LARGE SCALE GENOMIC DNA]</scope>
    <source>
        <strain evidence="2">G4</strain>
        <tissue evidence="2">Muscle</tissue>
    </source>
</reference>
<accession>A0ABD1JXU9</accession>
<evidence type="ECO:0000313" key="3">
    <source>
        <dbReference type="Proteomes" id="UP001591681"/>
    </source>
</evidence>
<name>A0ABD1JXU9_9TELE</name>
<dbReference type="AlphaFoldDB" id="A0ABD1JXU9"/>
<evidence type="ECO:0000313" key="2">
    <source>
        <dbReference type="EMBL" id="KAL2091685.1"/>
    </source>
</evidence>
<keyword evidence="1" id="KW-0597">Phosphoprotein</keyword>
<dbReference type="Proteomes" id="UP001591681">
    <property type="component" value="Unassembled WGS sequence"/>
</dbReference>
<dbReference type="Pfam" id="PF15374">
    <property type="entry name" value="CCDC71L"/>
    <property type="match status" value="2"/>
</dbReference>